<dbReference type="PANTHER" id="PTHR21660">
    <property type="entry name" value="THIOESTERASE SUPERFAMILY MEMBER-RELATED"/>
    <property type="match status" value="1"/>
</dbReference>
<feature type="domain" description="Thioesterase" evidence="3">
    <location>
        <begin position="34"/>
        <end position="103"/>
    </location>
</feature>
<evidence type="ECO:0000313" key="5">
    <source>
        <dbReference type="Proteomes" id="UP000737018"/>
    </source>
</evidence>
<keyword evidence="2" id="KW-1133">Transmembrane helix</keyword>
<dbReference type="Pfam" id="PF03061">
    <property type="entry name" value="4HBT"/>
    <property type="match status" value="1"/>
</dbReference>
<dbReference type="AlphaFoldDB" id="A0A8J4R3J0"/>
<comment type="similarity">
    <text evidence="1">Belongs to the thioesterase PaaI family.</text>
</comment>
<keyword evidence="5" id="KW-1185">Reference proteome</keyword>
<dbReference type="Gene3D" id="3.10.129.10">
    <property type="entry name" value="Hotdog Thioesterase"/>
    <property type="match status" value="1"/>
</dbReference>
<dbReference type="SUPFAM" id="SSF54637">
    <property type="entry name" value="Thioesterase/thiol ester dehydrase-isomerase"/>
    <property type="match status" value="1"/>
</dbReference>
<sequence>MQDLRVDLIEPGRLICTFKVPQHLLMLVIFYMVVDLVSSAVIYGVGAPATRVSVEINISYLDAAFADLGKVLLEEIEIEARVLRVGKAIGVVSVEFRKETGKIIAEGRHTFSFLSLVGHFLHCHLHLSDTYPSIAATSFYKLKALSIIESQYNDSDL</sequence>
<keyword evidence="2" id="KW-0812">Transmembrane</keyword>
<dbReference type="PANTHER" id="PTHR21660:SF47">
    <property type="entry name" value="F19P19.27 PROTEIN"/>
    <property type="match status" value="1"/>
</dbReference>
<feature type="transmembrane region" description="Helical" evidence="2">
    <location>
        <begin position="24"/>
        <end position="46"/>
    </location>
</feature>
<dbReference type="InterPro" id="IPR039298">
    <property type="entry name" value="ACOT13"/>
</dbReference>
<reference evidence="4" key="1">
    <citation type="submission" date="2020-03" db="EMBL/GenBank/DDBJ databases">
        <title>Castanea mollissima Vanexum genome sequencing.</title>
        <authorList>
            <person name="Staton M."/>
        </authorList>
    </citation>
    <scope>NUCLEOTIDE SEQUENCE</scope>
    <source>
        <tissue evidence="4">Leaf</tissue>
    </source>
</reference>
<proteinExistence type="inferred from homology"/>
<evidence type="ECO:0000259" key="3">
    <source>
        <dbReference type="Pfam" id="PF03061"/>
    </source>
</evidence>
<protein>
    <recommendedName>
        <fullName evidence="3">Thioesterase domain-containing protein</fullName>
    </recommendedName>
</protein>
<dbReference type="Proteomes" id="UP000737018">
    <property type="component" value="Unassembled WGS sequence"/>
</dbReference>
<dbReference type="OrthoDB" id="46529at2759"/>
<evidence type="ECO:0000256" key="2">
    <source>
        <dbReference type="SAM" id="Phobius"/>
    </source>
</evidence>
<organism evidence="4 5">
    <name type="scientific">Castanea mollissima</name>
    <name type="common">Chinese chestnut</name>
    <dbReference type="NCBI Taxonomy" id="60419"/>
    <lineage>
        <taxon>Eukaryota</taxon>
        <taxon>Viridiplantae</taxon>
        <taxon>Streptophyta</taxon>
        <taxon>Embryophyta</taxon>
        <taxon>Tracheophyta</taxon>
        <taxon>Spermatophyta</taxon>
        <taxon>Magnoliopsida</taxon>
        <taxon>eudicotyledons</taxon>
        <taxon>Gunneridae</taxon>
        <taxon>Pentapetalae</taxon>
        <taxon>rosids</taxon>
        <taxon>fabids</taxon>
        <taxon>Fagales</taxon>
        <taxon>Fagaceae</taxon>
        <taxon>Castanea</taxon>
    </lineage>
</organism>
<dbReference type="InterPro" id="IPR006683">
    <property type="entry name" value="Thioestr_dom"/>
</dbReference>
<comment type="caution">
    <text evidence="4">The sequence shown here is derived from an EMBL/GenBank/DDBJ whole genome shotgun (WGS) entry which is preliminary data.</text>
</comment>
<evidence type="ECO:0000313" key="4">
    <source>
        <dbReference type="EMBL" id="KAF3965046.1"/>
    </source>
</evidence>
<dbReference type="InterPro" id="IPR029069">
    <property type="entry name" value="HotDog_dom_sf"/>
</dbReference>
<evidence type="ECO:0000256" key="1">
    <source>
        <dbReference type="ARBA" id="ARBA00008324"/>
    </source>
</evidence>
<gene>
    <name evidence="4" type="ORF">CMV_010728</name>
</gene>
<name>A0A8J4R3J0_9ROSI</name>
<accession>A0A8J4R3J0</accession>
<keyword evidence="2" id="KW-0472">Membrane</keyword>
<dbReference type="GO" id="GO:0047617">
    <property type="term" value="F:fatty acyl-CoA hydrolase activity"/>
    <property type="evidence" value="ECO:0007669"/>
    <property type="project" value="InterPro"/>
</dbReference>
<dbReference type="EMBL" id="JRKL02001265">
    <property type="protein sequence ID" value="KAF3965046.1"/>
    <property type="molecule type" value="Genomic_DNA"/>
</dbReference>
<dbReference type="CDD" id="cd03443">
    <property type="entry name" value="PaaI_thioesterase"/>
    <property type="match status" value="1"/>
</dbReference>